<evidence type="ECO:0000313" key="2">
    <source>
        <dbReference type="EMBL" id="KAB1075969.1"/>
    </source>
</evidence>
<protein>
    <recommendedName>
        <fullName evidence="4">DUF3551 domain-containing protein</fullName>
    </recommendedName>
</protein>
<gene>
    <name evidence="2" type="ORF">F6X53_24260</name>
</gene>
<keyword evidence="3" id="KW-1185">Reference proteome</keyword>
<evidence type="ECO:0000313" key="3">
    <source>
        <dbReference type="Proteomes" id="UP000474159"/>
    </source>
</evidence>
<dbReference type="OrthoDB" id="7032966at2"/>
<reference evidence="2 3" key="1">
    <citation type="submission" date="2019-09" db="EMBL/GenBank/DDBJ databases">
        <title>YIM 48816 draft genome.</title>
        <authorList>
            <person name="Jiang L."/>
        </authorList>
    </citation>
    <scope>NUCLEOTIDE SEQUENCE [LARGE SCALE GENOMIC DNA]</scope>
    <source>
        <strain evidence="2 3">YIM 48816</strain>
    </source>
</reference>
<keyword evidence="1" id="KW-0732">Signal</keyword>
<dbReference type="EMBL" id="VZZK01000032">
    <property type="protein sequence ID" value="KAB1075969.1"/>
    <property type="molecule type" value="Genomic_DNA"/>
</dbReference>
<feature type="chain" id="PRO_5026825098" description="DUF3551 domain-containing protein" evidence="1">
    <location>
        <begin position="30"/>
        <end position="76"/>
    </location>
</feature>
<comment type="caution">
    <text evidence="2">The sequence shown here is derived from an EMBL/GenBank/DDBJ whole genome shotgun (WGS) entry which is preliminary data.</text>
</comment>
<dbReference type="AlphaFoldDB" id="A0A6L3SW12"/>
<feature type="signal peptide" evidence="1">
    <location>
        <begin position="1"/>
        <end position="29"/>
    </location>
</feature>
<evidence type="ECO:0008006" key="4">
    <source>
        <dbReference type="Google" id="ProtNLM"/>
    </source>
</evidence>
<name>A0A6L3SW12_9HYPH</name>
<accession>A0A6L3SW12</accession>
<proteinExistence type="predicted"/>
<dbReference type="Proteomes" id="UP000474159">
    <property type="component" value="Unassembled WGS sequence"/>
</dbReference>
<sequence>MRNFTFGRKIHRVALGIIAGFAVAMTAAAADAGSCYGVSDPEARTWCLAKAHQQPSACYAIQDSTMRSMCLAEVRK</sequence>
<evidence type="ECO:0000256" key="1">
    <source>
        <dbReference type="SAM" id="SignalP"/>
    </source>
</evidence>
<organism evidence="2 3">
    <name type="scientific">Methylobacterium soli</name>
    <dbReference type="NCBI Taxonomy" id="553447"/>
    <lineage>
        <taxon>Bacteria</taxon>
        <taxon>Pseudomonadati</taxon>
        <taxon>Pseudomonadota</taxon>
        <taxon>Alphaproteobacteria</taxon>
        <taxon>Hyphomicrobiales</taxon>
        <taxon>Methylobacteriaceae</taxon>
        <taxon>Methylobacterium</taxon>
    </lineage>
</organism>